<sequence>MDIAIRKYGGSSLATDQQVASAAEQVAQAHGQGKSLVVVVSARGRKTDELVRSAAGLGRVPDSLEMDKLLATGEAESAALFAIALRNLGVPAESLSGAQAGLRAVGRHGAGFVSEVDPEPLNSRLEMGRVAVVAGFQAQNPEGATMTLGRGGSDISAVALAVGLGTRVCEIYTDVDGVHRADPRVIPGALLLPWVDAETMSEMAFSGAGVMHARAVELAAAHGVDVVVRNAADWTRQTTIVGRSTDVPGAGGIEGRAGVVAVTHDRAVTQVVVNGGAGFAALDTVARMQIAVDSVTWRSAPSDDLHMAFCLPEAALEEALAEMAGVVRAEGGSVETRRSLAKVSLVGVGLLSRPATTIGALTALKNRRIDAHCVSATQARTTFLVPRARVDEAVAALYEEFLLDLDENDLELMSA</sequence>
<evidence type="ECO:0000256" key="18">
    <source>
        <dbReference type="RuleBase" id="RU004249"/>
    </source>
</evidence>
<evidence type="ECO:0000256" key="4">
    <source>
        <dbReference type="ARBA" id="ARBA00005139"/>
    </source>
</evidence>
<comment type="pathway">
    <text evidence="2 18">Amino-acid biosynthesis; L-lysine biosynthesis via DAP pathway; (S)-tetrahydrodipicolinate from L-aspartate: step 1/4.</text>
</comment>
<dbReference type="InterPro" id="IPR001048">
    <property type="entry name" value="Asp/Glu/Uridylate_kinase"/>
</dbReference>
<evidence type="ECO:0000256" key="9">
    <source>
        <dbReference type="ARBA" id="ARBA00022679"/>
    </source>
</evidence>
<evidence type="ECO:0000256" key="1">
    <source>
        <dbReference type="ARBA" id="ARBA00002843"/>
    </source>
</evidence>
<dbReference type="SUPFAM" id="SSF53633">
    <property type="entry name" value="Carbamate kinase-like"/>
    <property type="match status" value="1"/>
</dbReference>
<keyword evidence="8 18" id="KW-0028">Amino-acid biosynthesis</keyword>
<evidence type="ECO:0000256" key="2">
    <source>
        <dbReference type="ARBA" id="ARBA00004766"/>
    </source>
</evidence>
<dbReference type="UniPathway" id="UPA00051">
    <property type="reaction ID" value="UER00462"/>
</dbReference>
<dbReference type="RefSeq" id="WP_125056477.1">
    <property type="nucleotide sequence ID" value="NZ_BHZD01000001.1"/>
</dbReference>
<evidence type="ECO:0000256" key="10">
    <source>
        <dbReference type="ARBA" id="ARBA00022741"/>
    </source>
</evidence>
<dbReference type="InterPro" id="IPR018042">
    <property type="entry name" value="Aspartate_kinase_CS"/>
</dbReference>
<dbReference type="UniPathway" id="UPA00034">
    <property type="reaction ID" value="UER00015"/>
</dbReference>
<dbReference type="PROSITE" id="PS00324">
    <property type="entry name" value="ASPARTOKINASE"/>
    <property type="match status" value="1"/>
</dbReference>
<evidence type="ECO:0000256" key="17">
    <source>
        <dbReference type="RuleBase" id="RU003448"/>
    </source>
</evidence>
<dbReference type="PANTHER" id="PTHR21499">
    <property type="entry name" value="ASPARTATE KINASE"/>
    <property type="match status" value="1"/>
</dbReference>
<dbReference type="GO" id="GO:0009089">
    <property type="term" value="P:lysine biosynthetic process via diaminopimelate"/>
    <property type="evidence" value="ECO:0007669"/>
    <property type="project" value="UniProtKB-UniPathway"/>
</dbReference>
<evidence type="ECO:0000259" key="19">
    <source>
        <dbReference type="Pfam" id="PF00696"/>
    </source>
</evidence>
<comment type="similarity">
    <text evidence="5 17">Belongs to the aspartokinase family.</text>
</comment>
<evidence type="ECO:0000256" key="15">
    <source>
        <dbReference type="ARBA" id="ARBA00047872"/>
    </source>
</evidence>
<evidence type="ECO:0000256" key="8">
    <source>
        <dbReference type="ARBA" id="ARBA00022605"/>
    </source>
</evidence>
<keyword evidence="11 17" id="KW-0418">Kinase</keyword>
<dbReference type="PIRSF" id="PIRSF000726">
    <property type="entry name" value="Asp_kin"/>
    <property type="match status" value="1"/>
</dbReference>
<feature type="domain" description="Aspartate/glutamate/uridylate kinase" evidence="19">
    <location>
        <begin position="5"/>
        <end position="230"/>
    </location>
</feature>
<dbReference type="Pfam" id="PF00696">
    <property type="entry name" value="AA_kinase"/>
    <property type="match status" value="1"/>
</dbReference>
<dbReference type="PANTHER" id="PTHR21499:SF3">
    <property type="entry name" value="ASPARTOKINASE"/>
    <property type="match status" value="1"/>
</dbReference>
<feature type="binding site" evidence="16">
    <location>
        <begin position="7"/>
        <end position="10"/>
    </location>
    <ligand>
        <name>ATP</name>
        <dbReference type="ChEBI" id="CHEBI:30616"/>
    </ligand>
</feature>
<dbReference type="EC" id="2.7.2.4" evidence="6 17"/>
<feature type="binding site" evidence="16">
    <location>
        <position position="74"/>
    </location>
    <ligand>
        <name>substrate</name>
    </ligand>
</feature>
<keyword evidence="21" id="KW-1185">Reference proteome</keyword>
<evidence type="ECO:0000256" key="7">
    <source>
        <dbReference type="ARBA" id="ARBA00016273"/>
    </source>
</evidence>
<dbReference type="InterPro" id="IPR036393">
    <property type="entry name" value="AceGlu_kinase-like_sf"/>
</dbReference>
<evidence type="ECO:0000256" key="14">
    <source>
        <dbReference type="ARBA" id="ARBA00023154"/>
    </source>
</evidence>
<comment type="function">
    <text evidence="1">Catalyzes the phosphorylation of the beta-carboxyl group of aspartic acid with ATP to yield 4-phospho-L-aspartate, which is involved in the branched biosynthetic pathway leading to the biosynthesis of amino acids lysine, threonine, isoleucine and methionine.</text>
</comment>
<dbReference type="InterPro" id="IPR001341">
    <property type="entry name" value="Asp_kinase"/>
</dbReference>
<dbReference type="Gene3D" id="3.30.2130.10">
    <property type="entry name" value="VC0802-like"/>
    <property type="match status" value="1"/>
</dbReference>
<comment type="catalytic activity">
    <reaction evidence="15 17">
        <text>L-aspartate + ATP = 4-phospho-L-aspartate + ADP</text>
        <dbReference type="Rhea" id="RHEA:23776"/>
        <dbReference type="ChEBI" id="CHEBI:29991"/>
        <dbReference type="ChEBI" id="CHEBI:30616"/>
        <dbReference type="ChEBI" id="CHEBI:57535"/>
        <dbReference type="ChEBI" id="CHEBI:456216"/>
        <dbReference type="EC" id="2.7.2.4"/>
    </reaction>
</comment>
<feature type="binding site" evidence="16">
    <location>
        <position position="47"/>
    </location>
    <ligand>
        <name>substrate</name>
    </ligand>
</feature>
<comment type="pathway">
    <text evidence="4 18">Amino-acid biosynthesis; L-threonine biosynthesis; L-threonine from L-aspartate: step 1/5.</text>
</comment>
<dbReference type="Proteomes" id="UP000286746">
    <property type="component" value="Unassembled WGS sequence"/>
</dbReference>
<dbReference type="UniPathway" id="UPA00050">
    <property type="reaction ID" value="UER00461"/>
</dbReference>
<accession>A0A401W9J9</accession>
<dbReference type="GO" id="GO:0004072">
    <property type="term" value="F:aspartate kinase activity"/>
    <property type="evidence" value="ECO:0007669"/>
    <property type="project" value="UniProtKB-EC"/>
</dbReference>
<dbReference type="AlphaFoldDB" id="A0A401W9J9"/>
<evidence type="ECO:0000256" key="13">
    <source>
        <dbReference type="ARBA" id="ARBA00022915"/>
    </source>
</evidence>
<comment type="pathway">
    <text evidence="3 18">Amino-acid biosynthesis; L-methionine biosynthesis via de novo pathway; L-homoserine from L-aspartate: step 1/3.</text>
</comment>
<evidence type="ECO:0000313" key="20">
    <source>
        <dbReference type="EMBL" id="GCD46015.1"/>
    </source>
</evidence>
<evidence type="ECO:0000256" key="5">
    <source>
        <dbReference type="ARBA" id="ARBA00010122"/>
    </source>
</evidence>
<dbReference type="GO" id="GO:0005524">
    <property type="term" value="F:ATP binding"/>
    <property type="evidence" value="ECO:0007669"/>
    <property type="project" value="UniProtKB-KW"/>
</dbReference>
<feature type="binding site" evidence="16">
    <location>
        <begin position="173"/>
        <end position="174"/>
    </location>
    <ligand>
        <name>ATP</name>
        <dbReference type="ChEBI" id="CHEBI:30616"/>
    </ligand>
</feature>
<protein>
    <recommendedName>
        <fullName evidence="7 17">Aspartokinase</fullName>
        <ecNumber evidence="6 17">2.7.2.4</ecNumber>
    </recommendedName>
</protein>
<dbReference type="InterPro" id="IPR005260">
    <property type="entry name" value="Asp_kin_monofn"/>
</dbReference>
<keyword evidence="14" id="KW-0457">Lysine biosynthesis</keyword>
<keyword evidence="9 17" id="KW-0808">Transferase</keyword>
<dbReference type="GO" id="GO:0009090">
    <property type="term" value="P:homoserine biosynthetic process"/>
    <property type="evidence" value="ECO:0007669"/>
    <property type="project" value="TreeGrafter"/>
</dbReference>
<evidence type="ECO:0000256" key="3">
    <source>
        <dbReference type="ARBA" id="ARBA00004986"/>
    </source>
</evidence>
<organism evidence="20 21">
    <name type="scientific">Streptomyces paromomycinus</name>
    <name type="common">Streptomyces rimosus subsp. paromomycinus</name>
    <dbReference type="NCBI Taxonomy" id="92743"/>
    <lineage>
        <taxon>Bacteria</taxon>
        <taxon>Bacillati</taxon>
        <taxon>Actinomycetota</taxon>
        <taxon>Actinomycetes</taxon>
        <taxon>Kitasatosporales</taxon>
        <taxon>Streptomycetaceae</taxon>
        <taxon>Streptomyces</taxon>
    </lineage>
</organism>
<dbReference type="InterPro" id="IPR045865">
    <property type="entry name" value="ACT-like_dom_sf"/>
</dbReference>
<dbReference type="SUPFAM" id="SSF55021">
    <property type="entry name" value="ACT-like"/>
    <property type="match status" value="1"/>
</dbReference>
<keyword evidence="10 16" id="KW-0547">Nucleotide-binding</keyword>
<evidence type="ECO:0000313" key="21">
    <source>
        <dbReference type="Proteomes" id="UP000286746"/>
    </source>
</evidence>
<evidence type="ECO:0000256" key="6">
    <source>
        <dbReference type="ARBA" id="ARBA00013059"/>
    </source>
</evidence>
<dbReference type="EMBL" id="BHZD01000001">
    <property type="protein sequence ID" value="GCD46015.1"/>
    <property type="molecule type" value="Genomic_DNA"/>
</dbReference>
<evidence type="ECO:0000256" key="12">
    <source>
        <dbReference type="ARBA" id="ARBA00022840"/>
    </source>
</evidence>
<dbReference type="NCBIfam" id="TIGR00657">
    <property type="entry name" value="asp_kinases"/>
    <property type="match status" value="1"/>
</dbReference>
<comment type="caution">
    <text evidence="20">The sequence shown here is derived from an EMBL/GenBank/DDBJ whole genome shotgun (WGS) entry which is preliminary data.</text>
</comment>
<dbReference type="GO" id="GO:0019877">
    <property type="term" value="P:diaminopimelate biosynthetic process"/>
    <property type="evidence" value="ECO:0007669"/>
    <property type="project" value="UniProtKB-KW"/>
</dbReference>
<feature type="binding site" evidence="16">
    <location>
        <position position="184"/>
    </location>
    <ligand>
        <name>ATP</name>
        <dbReference type="ChEBI" id="CHEBI:30616"/>
    </ligand>
</feature>
<proteinExistence type="inferred from homology"/>
<keyword evidence="13" id="KW-0220">Diaminopimelate biosynthesis</keyword>
<dbReference type="GO" id="GO:0005829">
    <property type="term" value="C:cytosol"/>
    <property type="evidence" value="ECO:0007669"/>
    <property type="project" value="TreeGrafter"/>
</dbReference>
<dbReference type="GO" id="GO:0009088">
    <property type="term" value="P:threonine biosynthetic process"/>
    <property type="evidence" value="ECO:0007669"/>
    <property type="project" value="UniProtKB-UniPathway"/>
</dbReference>
<evidence type="ECO:0000256" key="16">
    <source>
        <dbReference type="PIRSR" id="PIRSR000726-1"/>
    </source>
</evidence>
<name>A0A401W9J9_STREY</name>
<keyword evidence="12 16" id="KW-0067">ATP-binding</keyword>
<reference evidence="20 21" key="1">
    <citation type="submission" date="2018-11" db="EMBL/GenBank/DDBJ databases">
        <title>Whole genome sequence of Streptomyces paromomycinus NBRC 15454(T).</title>
        <authorList>
            <person name="Komaki H."/>
            <person name="Tamura T."/>
        </authorList>
    </citation>
    <scope>NUCLEOTIDE SEQUENCE [LARGE SCALE GENOMIC DNA]</scope>
    <source>
        <strain evidence="20 21">NBRC 15454</strain>
    </source>
</reference>
<dbReference type="Gene3D" id="3.40.1160.10">
    <property type="entry name" value="Acetylglutamate kinase-like"/>
    <property type="match status" value="1"/>
</dbReference>
<evidence type="ECO:0000256" key="11">
    <source>
        <dbReference type="ARBA" id="ARBA00022777"/>
    </source>
</evidence>
<gene>
    <name evidence="20" type="primary">lysC</name>
    <name evidence="20" type="ORF">GKJPGBOP_05761</name>
</gene>